<organism evidence="1 2">
    <name type="scientific">Paenibacillus agaridevorans</name>
    <dbReference type="NCBI Taxonomy" id="171404"/>
    <lineage>
        <taxon>Bacteria</taxon>
        <taxon>Bacillati</taxon>
        <taxon>Bacillota</taxon>
        <taxon>Bacilli</taxon>
        <taxon>Bacillales</taxon>
        <taxon>Paenibacillaceae</taxon>
        <taxon>Paenibacillus</taxon>
    </lineage>
</organism>
<sequence length="372" mass="41540">MGQTGGSAKPKVAVIITEYRYNSHAEVIVGRLFGQLGFKPRIEVASLYLDQFPDNDMSREEAARAGIPICGTIKEAIVEANRHGQGLAGVLIIGEHGQYPMVPNGQKDYPRRRFAEETLNALDEIGVRVPIFSDKHLSWHMDDALWIYRSLKARGIPFLGGSSIPLVPLVPAVNEASLQKPQELLAVSFGGTEDYGYHAWEALQSLAERRSGGETGVTSIRVVQGEQVWEEMDRGEWPEQLMHLALATHPDRRVGHPRTRVNDPVLMTARYADGVTGYVLQLPNEVQQWSVAWRTLASEEYAVRFESDLARPFNHFETLTARIEDMVLSGQSPVPIERTLLTTGMIHYSMESLHHNATIQTPALHIKYNGQL</sequence>
<dbReference type="AlphaFoldDB" id="A0A2R5EJQ5"/>
<dbReference type="RefSeq" id="WP_108991300.1">
    <property type="nucleotide sequence ID" value="NZ_BDQX01000028.1"/>
</dbReference>
<comment type="caution">
    <text evidence="1">The sequence shown here is derived from an EMBL/GenBank/DDBJ whole genome shotgun (WGS) entry which is preliminary data.</text>
</comment>
<dbReference type="Proteomes" id="UP000245202">
    <property type="component" value="Unassembled WGS sequence"/>
</dbReference>
<gene>
    <name evidence="1" type="ORF">PAT3040_00344</name>
</gene>
<dbReference type="EMBL" id="BDQX01000028">
    <property type="protein sequence ID" value="GBG05859.1"/>
    <property type="molecule type" value="Genomic_DNA"/>
</dbReference>
<protein>
    <submittedName>
        <fullName evidence="1">Uncharacterized protein</fullName>
    </submittedName>
</protein>
<name>A0A2R5EJQ5_9BACL</name>
<reference evidence="1 2" key="1">
    <citation type="submission" date="2017-08" db="EMBL/GenBank/DDBJ databases">
        <title>Substantial Increase in Enzyme Production by Combined Drug-Resistance Mutations in Paenibacillus agaridevorans.</title>
        <authorList>
            <person name="Tanaka Y."/>
            <person name="Funane K."/>
            <person name="Hosaka T."/>
            <person name="Shiwa Y."/>
            <person name="Fujita N."/>
            <person name="Miyazaki T."/>
            <person name="Yoshikawa H."/>
            <person name="Murakami K."/>
            <person name="Kasahara K."/>
            <person name="Inaoka T."/>
            <person name="Hiraga Y."/>
            <person name="Ochi K."/>
        </authorList>
    </citation>
    <scope>NUCLEOTIDE SEQUENCE [LARGE SCALE GENOMIC DNA]</scope>
    <source>
        <strain evidence="1 2">T-3040</strain>
    </source>
</reference>
<evidence type="ECO:0000313" key="1">
    <source>
        <dbReference type="EMBL" id="GBG05859.1"/>
    </source>
</evidence>
<keyword evidence="2" id="KW-1185">Reference proteome</keyword>
<accession>A0A2R5EJQ5</accession>
<proteinExistence type="predicted"/>
<evidence type="ECO:0000313" key="2">
    <source>
        <dbReference type="Proteomes" id="UP000245202"/>
    </source>
</evidence>